<reference evidence="2" key="1">
    <citation type="journal article" date="2023" name="IScience">
        <title>Live-bearing cockroach genome reveals convergent evolutionary mechanisms linked to viviparity in insects and beyond.</title>
        <authorList>
            <person name="Fouks B."/>
            <person name="Harrison M.C."/>
            <person name="Mikhailova A.A."/>
            <person name="Marchal E."/>
            <person name="English S."/>
            <person name="Carruthers M."/>
            <person name="Jennings E.C."/>
            <person name="Chiamaka E.L."/>
            <person name="Frigard R.A."/>
            <person name="Pippel M."/>
            <person name="Attardo G.M."/>
            <person name="Benoit J.B."/>
            <person name="Bornberg-Bauer E."/>
            <person name="Tobe S.S."/>
        </authorList>
    </citation>
    <scope>NUCLEOTIDE SEQUENCE</scope>
    <source>
        <strain evidence="2">Stay&amp;Tobe</strain>
    </source>
</reference>
<sequence length="204" mass="23603">NLKFKCNVMKVKYSKNLINIFKSRMRPAGRGNTRRNIGILQWEKRRNRPQIFPDSRGKYSKKYRDPPVGEEEKTLPQISPTPREILQEISGSSSGRRGENVPQISPTSRGEILKKYRDPPVGEEEKTSPKFPRLPREILQEISGSSSGRRGKNVPQLCPDSRGQYSNKYRDPPDLHLNLLSVFHKLILPFMLQMRCRDNVSFQI</sequence>
<feature type="non-terminal residue" evidence="2">
    <location>
        <position position="204"/>
    </location>
</feature>
<feature type="region of interest" description="Disordered" evidence="1">
    <location>
        <begin position="48"/>
        <end position="165"/>
    </location>
</feature>
<name>A0AAD8ERR7_DIPPU</name>
<accession>A0AAD8ERR7</accession>
<evidence type="ECO:0000313" key="2">
    <source>
        <dbReference type="EMBL" id="KAJ9599352.1"/>
    </source>
</evidence>
<dbReference type="AlphaFoldDB" id="A0AAD8ERR7"/>
<feature type="non-terminal residue" evidence="2">
    <location>
        <position position="1"/>
    </location>
</feature>
<evidence type="ECO:0000313" key="3">
    <source>
        <dbReference type="Proteomes" id="UP001233999"/>
    </source>
</evidence>
<gene>
    <name evidence="2" type="ORF">L9F63_010173</name>
</gene>
<protein>
    <submittedName>
        <fullName evidence="2">Uncharacterized protein</fullName>
    </submittedName>
</protein>
<dbReference type="EMBL" id="JASPKZ010000815">
    <property type="protein sequence ID" value="KAJ9599352.1"/>
    <property type="molecule type" value="Genomic_DNA"/>
</dbReference>
<comment type="caution">
    <text evidence="2">The sequence shown here is derived from an EMBL/GenBank/DDBJ whole genome shotgun (WGS) entry which is preliminary data.</text>
</comment>
<proteinExistence type="predicted"/>
<evidence type="ECO:0000256" key="1">
    <source>
        <dbReference type="SAM" id="MobiDB-lite"/>
    </source>
</evidence>
<reference evidence="2" key="2">
    <citation type="submission" date="2023-05" db="EMBL/GenBank/DDBJ databases">
        <authorList>
            <person name="Fouks B."/>
        </authorList>
    </citation>
    <scope>NUCLEOTIDE SEQUENCE</scope>
    <source>
        <strain evidence="2">Stay&amp;Tobe</strain>
        <tissue evidence="2">Testes</tissue>
    </source>
</reference>
<feature type="compositionally biased region" description="Basic and acidic residues" evidence="1">
    <location>
        <begin position="111"/>
        <end position="139"/>
    </location>
</feature>
<dbReference type="Proteomes" id="UP001233999">
    <property type="component" value="Unassembled WGS sequence"/>
</dbReference>
<feature type="compositionally biased region" description="Basic and acidic residues" evidence="1">
    <location>
        <begin position="62"/>
        <end position="74"/>
    </location>
</feature>
<keyword evidence="3" id="KW-1185">Reference proteome</keyword>
<organism evidence="2 3">
    <name type="scientific">Diploptera punctata</name>
    <name type="common">Pacific beetle cockroach</name>
    <dbReference type="NCBI Taxonomy" id="6984"/>
    <lineage>
        <taxon>Eukaryota</taxon>
        <taxon>Metazoa</taxon>
        <taxon>Ecdysozoa</taxon>
        <taxon>Arthropoda</taxon>
        <taxon>Hexapoda</taxon>
        <taxon>Insecta</taxon>
        <taxon>Pterygota</taxon>
        <taxon>Neoptera</taxon>
        <taxon>Polyneoptera</taxon>
        <taxon>Dictyoptera</taxon>
        <taxon>Blattodea</taxon>
        <taxon>Blaberoidea</taxon>
        <taxon>Blaberidae</taxon>
        <taxon>Diplopterinae</taxon>
        <taxon>Diploptera</taxon>
    </lineage>
</organism>